<dbReference type="AlphaFoldDB" id="E6XF43"/>
<evidence type="ECO:0008006" key="4">
    <source>
        <dbReference type="Google" id="ProtNLM"/>
    </source>
</evidence>
<organism evidence="2 3">
    <name type="scientific">Cellulophaga algicola (strain DSM 14237 / IC166 / ACAM 630)</name>
    <dbReference type="NCBI Taxonomy" id="688270"/>
    <lineage>
        <taxon>Bacteria</taxon>
        <taxon>Pseudomonadati</taxon>
        <taxon>Bacteroidota</taxon>
        <taxon>Flavobacteriia</taxon>
        <taxon>Flavobacteriales</taxon>
        <taxon>Flavobacteriaceae</taxon>
        <taxon>Cellulophaga</taxon>
    </lineage>
</organism>
<keyword evidence="1" id="KW-0812">Transmembrane</keyword>
<dbReference type="HOGENOM" id="CLU_133146_0_1_10"/>
<evidence type="ECO:0000313" key="3">
    <source>
        <dbReference type="Proteomes" id="UP000008634"/>
    </source>
</evidence>
<dbReference type="OrthoDB" id="9790326at2"/>
<dbReference type="eggNOG" id="COG5349">
    <property type="taxonomic scope" value="Bacteria"/>
</dbReference>
<protein>
    <recommendedName>
        <fullName evidence="4">DUF983 domain-containing protein</fullName>
    </recommendedName>
</protein>
<dbReference type="STRING" id="688270.Celal_3004"/>
<name>E6XF43_CELAD</name>
<keyword evidence="1" id="KW-0472">Membrane</keyword>
<dbReference type="Pfam" id="PF06170">
    <property type="entry name" value="DUF983"/>
    <property type="match status" value="1"/>
</dbReference>
<keyword evidence="1" id="KW-1133">Transmembrane helix</keyword>
<dbReference type="InterPro" id="IPR009325">
    <property type="entry name" value="DUF983"/>
</dbReference>
<sequence>MKKGTKSYSILKLKCPRCQIGNLFYNPGLFVVKDILKMPDNCPHCKQDFKLEPGFYSAALWISYPIVLLIFIPLISLGLVVNSMHSFFKYIFPFIVLFSFMLQIPLMRIARAILLHMTITYRPNGKIE</sequence>
<gene>
    <name evidence="2" type="ordered locus">Celal_3004</name>
</gene>
<proteinExistence type="predicted"/>
<dbReference type="Proteomes" id="UP000008634">
    <property type="component" value="Chromosome"/>
</dbReference>
<reference evidence="2 3" key="1">
    <citation type="journal article" date="2010" name="Stand. Genomic Sci.">
        <title>Complete genome sequence of Cellulophaga algicola type strain (IC166).</title>
        <authorList>
            <person name="Abt B."/>
            <person name="Lu M."/>
            <person name="Misra M."/>
            <person name="Han C."/>
            <person name="Nolan M."/>
            <person name="Lucas S."/>
            <person name="Hammon N."/>
            <person name="Deshpande S."/>
            <person name="Cheng J.F."/>
            <person name="Tapia R."/>
            <person name="Goodwin L."/>
            <person name="Pitluck S."/>
            <person name="Liolios K."/>
            <person name="Pagani I."/>
            <person name="Ivanova N."/>
            <person name="Mavromatis K."/>
            <person name="Ovchinikova G."/>
            <person name="Pati A."/>
            <person name="Chen A."/>
            <person name="Palaniappan K."/>
            <person name="Land M."/>
            <person name="Hauser L."/>
            <person name="Chang Y.J."/>
            <person name="Jeffries C.D."/>
            <person name="Detter J.C."/>
            <person name="Brambilla E."/>
            <person name="Rohde M."/>
            <person name="Tindall B.J."/>
            <person name="Goker M."/>
            <person name="Woyke T."/>
            <person name="Bristow J."/>
            <person name="Eisen J.A."/>
            <person name="Markowitz V."/>
            <person name="Hugenholtz P."/>
            <person name="Kyrpides N.C."/>
            <person name="Klenk H.P."/>
            <person name="Lapidus A."/>
        </authorList>
    </citation>
    <scope>NUCLEOTIDE SEQUENCE [LARGE SCALE GENOMIC DNA]</scope>
    <source>
        <strain evidence="3">DSM 14237 / IC166 / ACAM 630</strain>
    </source>
</reference>
<feature type="transmembrane region" description="Helical" evidence="1">
    <location>
        <begin position="58"/>
        <end position="81"/>
    </location>
</feature>
<feature type="transmembrane region" description="Helical" evidence="1">
    <location>
        <begin position="87"/>
        <end position="107"/>
    </location>
</feature>
<dbReference type="EMBL" id="CP002453">
    <property type="protein sequence ID" value="ADV50279.1"/>
    <property type="molecule type" value="Genomic_DNA"/>
</dbReference>
<evidence type="ECO:0000256" key="1">
    <source>
        <dbReference type="SAM" id="Phobius"/>
    </source>
</evidence>
<evidence type="ECO:0000313" key="2">
    <source>
        <dbReference type="EMBL" id="ADV50279.1"/>
    </source>
</evidence>
<accession>E6XF43</accession>
<dbReference type="KEGG" id="cao:Celal_3004"/>
<dbReference type="RefSeq" id="WP_013551742.1">
    <property type="nucleotide sequence ID" value="NC_014934.1"/>
</dbReference>
<keyword evidence="3" id="KW-1185">Reference proteome</keyword>